<reference evidence="1" key="1">
    <citation type="submission" date="2020-08" db="EMBL/GenBank/DDBJ databases">
        <title>Plant Genome Project.</title>
        <authorList>
            <person name="Zhang R.-G."/>
        </authorList>
    </citation>
    <scope>NUCLEOTIDE SEQUENCE</scope>
    <source>
        <strain evidence="1">WSP0</strain>
        <tissue evidence="1">Leaf</tissue>
    </source>
</reference>
<keyword evidence="2" id="KW-1185">Reference proteome</keyword>
<protein>
    <submittedName>
        <fullName evidence="1">Uncharacterized protein</fullName>
    </submittedName>
</protein>
<proteinExistence type="predicted"/>
<name>A0AAV6IZ39_9ERIC</name>
<evidence type="ECO:0000313" key="2">
    <source>
        <dbReference type="Proteomes" id="UP000823749"/>
    </source>
</evidence>
<organism evidence="1 2">
    <name type="scientific">Rhododendron griersonianum</name>
    <dbReference type="NCBI Taxonomy" id="479676"/>
    <lineage>
        <taxon>Eukaryota</taxon>
        <taxon>Viridiplantae</taxon>
        <taxon>Streptophyta</taxon>
        <taxon>Embryophyta</taxon>
        <taxon>Tracheophyta</taxon>
        <taxon>Spermatophyta</taxon>
        <taxon>Magnoliopsida</taxon>
        <taxon>eudicotyledons</taxon>
        <taxon>Gunneridae</taxon>
        <taxon>Pentapetalae</taxon>
        <taxon>asterids</taxon>
        <taxon>Ericales</taxon>
        <taxon>Ericaceae</taxon>
        <taxon>Ericoideae</taxon>
        <taxon>Rhodoreae</taxon>
        <taxon>Rhododendron</taxon>
    </lineage>
</organism>
<dbReference type="EMBL" id="JACTNZ010000008">
    <property type="protein sequence ID" value="KAG5534026.1"/>
    <property type="molecule type" value="Genomic_DNA"/>
</dbReference>
<dbReference type="Proteomes" id="UP000823749">
    <property type="component" value="Chromosome 8"/>
</dbReference>
<gene>
    <name evidence="1" type="ORF">RHGRI_022245</name>
</gene>
<dbReference type="AlphaFoldDB" id="A0AAV6IZ39"/>
<comment type="caution">
    <text evidence="1">The sequence shown here is derived from an EMBL/GenBank/DDBJ whole genome shotgun (WGS) entry which is preliminary data.</text>
</comment>
<accession>A0AAV6IZ39</accession>
<sequence length="54" mass="6451">MRDVGWLTEMSVVERDCRGNKEPPSIRNWKETLQKRCHLFFPQKIISIYESAIL</sequence>
<evidence type="ECO:0000313" key="1">
    <source>
        <dbReference type="EMBL" id="KAG5534026.1"/>
    </source>
</evidence>